<protein>
    <recommendedName>
        <fullName evidence="5">GMP synthase [glutamine-hydrolyzing]</fullName>
        <ecNumber evidence="4">6.3.5.2</ecNumber>
    </recommendedName>
    <alternativeName>
        <fullName evidence="12">GMP synthetase</fullName>
    </alternativeName>
    <alternativeName>
        <fullName evidence="13">Glutamine amidotransferase</fullName>
    </alternativeName>
</protein>
<comment type="subunit">
    <text evidence="3">Homodimer.</text>
</comment>
<dbReference type="Gene3D" id="3.30.300.10">
    <property type="match status" value="1"/>
</dbReference>
<dbReference type="GO" id="GO:0003921">
    <property type="term" value="F:GMP synthase activity"/>
    <property type="evidence" value="ECO:0007669"/>
    <property type="project" value="InterPro"/>
</dbReference>
<dbReference type="FunFam" id="3.30.300.10:FF:000002">
    <property type="entry name" value="GMP synthase [glutamine-hydrolyzing]"/>
    <property type="match status" value="1"/>
</dbReference>
<dbReference type="InterPro" id="IPR022310">
    <property type="entry name" value="NAD/GMP_synthase"/>
</dbReference>
<evidence type="ECO:0000256" key="15">
    <source>
        <dbReference type="ARBA" id="ARBA00049404"/>
    </source>
</evidence>
<evidence type="ECO:0000256" key="14">
    <source>
        <dbReference type="ARBA" id="ARBA00044933"/>
    </source>
</evidence>
<evidence type="ECO:0000256" key="9">
    <source>
        <dbReference type="ARBA" id="ARBA00022755"/>
    </source>
</evidence>
<comment type="pathway">
    <text evidence="2">Purine metabolism; GMP biosynthesis; GMP from XMP (L-Gln route): step 1/1.</text>
</comment>
<comment type="subcellular location">
    <subcellularLocation>
        <location evidence="1">Cytoplasm</location>
        <location evidence="1">Cytosol</location>
    </subcellularLocation>
</comment>
<dbReference type="AlphaFoldDB" id="A0A2K3QAR7"/>
<dbReference type="Pfam" id="PF00117">
    <property type="entry name" value="GATase"/>
    <property type="match status" value="1"/>
</dbReference>
<proteinExistence type="inferred from homology"/>
<dbReference type="PRINTS" id="PR00096">
    <property type="entry name" value="GATASE"/>
</dbReference>
<dbReference type="InterPro" id="IPR017926">
    <property type="entry name" value="GATASE"/>
</dbReference>
<dbReference type="NCBIfam" id="TIGR00884">
    <property type="entry name" value="guaA_Cterm"/>
    <property type="match status" value="1"/>
</dbReference>
<dbReference type="Gene3D" id="3.40.50.620">
    <property type="entry name" value="HUPs"/>
    <property type="match status" value="1"/>
</dbReference>
<dbReference type="PANTHER" id="PTHR11922">
    <property type="entry name" value="GMP SYNTHASE-RELATED"/>
    <property type="match status" value="1"/>
</dbReference>
<dbReference type="NCBIfam" id="TIGR00888">
    <property type="entry name" value="guaA_Nterm"/>
    <property type="match status" value="1"/>
</dbReference>
<dbReference type="EC" id="6.3.5.2" evidence="4"/>
<evidence type="ECO:0000256" key="16">
    <source>
        <dbReference type="PROSITE-ProRule" id="PRU00886"/>
    </source>
</evidence>
<dbReference type="InterPro" id="IPR014729">
    <property type="entry name" value="Rossmann-like_a/b/a_fold"/>
</dbReference>
<comment type="caution">
    <text evidence="18">The sequence shown here is derived from an EMBL/GenBank/DDBJ whole genome shotgun (WGS) entry which is preliminary data.</text>
</comment>
<dbReference type="Gene3D" id="3.40.50.880">
    <property type="match status" value="1"/>
</dbReference>
<dbReference type="PROSITE" id="PS51273">
    <property type="entry name" value="GATASE_TYPE_1"/>
    <property type="match status" value="1"/>
</dbReference>
<evidence type="ECO:0000256" key="11">
    <source>
        <dbReference type="ARBA" id="ARBA00022962"/>
    </source>
</evidence>
<dbReference type="InterPro" id="IPR025777">
    <property type="entry name" value="GMPS_ATP_PPase_dom"/>
</dbReference>
<dbReference type="InterPro" id="IPR029062">
    <property type="entry name" value="Class_I_gatase-like"/>
</dbReference>
<keyword evidence="9 16" id="KW-0658">Purine biosynthesis</keyword>
<keyword evidence="8 16" id="KW-0332">GMP biosynthesis</keyword>
<comment type="catalytic activity">
    <reaction evidence="15">
        <text>XMP + L-glutamine + ATP + H2O = GMP + L-glutamate + AMP + diphosphate + 2 H(+)</text>
        <dbReference type="Rhea" id="RHEA:11680"/>
        <dbReference type="ChEBI" id="CHEBI:15377"/>
        <dbReference type="ChEBI" id="CHEBI:15378"/>
        <dbReference type="ChEBI" id="CHEBI:29985"/>
        <dbReference type="ChEBI" id="CHEBI:30616"/>
        <dbReference type="ChEBI" id="CHEBI:33019"/>
        <dbReference type="ChEBI" id="CHEBI:57464"/>
        <dbReference type="ChEBI" id="CHEBI:58115"/>
        <dbReference type="ChEBI" id="CHEBI:58359"/>
        <dbReference type="ChEBI" id="CHEBI:456215"/>
        <dbReference type="EC" id="6.3.5.2"/>
    </reaction>
</comment>
<keyword evidence="10 16" id="KW-0067">ATP-binding</keyword>
<evidence type="ECO:0000256" key="8">
    <source>
        <dbReference type="ARBA" id="ARBA00022749"/>
    </source>
</evidence>
<dbReference type="Pfam" id="PF02540">
    <property type="entry name" value="NAD_synthase"/>
    <property type="match status" value="1"/>
</dbReference>
<reference evidence="18 19" key="1">
    <citation type="submission" date="2017-08" db="EMBL/GenBank/DDBJ databases">
        <title>Harnessing the power of phylogenomics to disentangle the directionality and signatures of interkingdom host jumping in the parasitic fungal genus Tolypocladium.</title>
        <authorList>
            <person name="Quandt C.A."/>
            <person name="Patterson W."/>
            <person name="Spatafora J.W."/>
        </authorList>
    </citation>
    <scope>NUCLEOTIDE SEQUENCE [LARGE SCALE GENOMIC DNA]</scope>
    <source>
        <strain evidence="18 19">CBS 113982</strain>
    </source>
</reference>
<dbReference type="CDD" id="cd01742">
    <property type="entry name" value="GATase1_GMP_Synthase"/>
    <property type="match status" value="1"/>
</dbReference>
<evidence type="ECO:0000256" key="5">
    <source>
        <dbReference type="ARBA" id="ARBA00021562"/>
    </source>
</evidence>
<dbReference type="PROSITE" id="PS51553">
    <property type="entry name" value="GMPS_ATP_PPASE"/>
    <property type="match status" value="1"/>
</dbReference>
<dbReference type="GO" id="GO:0005829">
    <property type="term" value="C:cytosol"/>
    <property type="evidence" value="ECO:0007669"/>
    <property type="project" value="UniProtKB-SubCell"/>
</dbReference>
<dbReference type="Proteomes" id="UP000236621">
    <property type="component" value="Unassembled WGS sequence"/>
</dbReference>
<evidence type="ECO:0000256" key="6">
    <source>
        <dbReference type="ARBA" id="ARBA00022598"/>
    </source>
</evidence>
<dbReference type="FunFam" id="3.40.50.620:FF:000001">
    <property type="entry name" value="GMP synthase [glutamine-hydrolyzing]"/>
    <property type="match status" value="1"/>
</dbReference>
<dbReference type="GO" id="GO:0005524">
    <property type="term" value="F:ATP binding"/>
    <property type="evidence" value="ECO:0007669"/>
    <property type="project" value="UniProtKB-UniRule"/>
</dbReference>
<evidence type="ECO:0000313" key="18">
    <source>
        <dbReference type="EMBL" id="PNY24640.1"/>
    </source>
</evidence>
<dbReference type="InterPro" id="IPR022955">
    <property type="entry name" value="GMP_synthase"/>
</dbReference>
<accession>A0A2K3QAR7</accession>
<organism evidence="18 19">
    <name type="scientific">Tolypocladium capitatum</name>
    <dbReference type="NCBI Taxonomy" id="45235"/>
    <lineage>
        <taxon>Eukaryota</taxon>
        <taxon>Fungi</taxon>
        <taxon>Dikarya</taxon>
        <taxon>Ascomycota</taxon>
        <taxon>Pezizomycotina</taxon>
        <taxon>Sordariomycetes</taxon>
        <taxon>Hypocreomycetidae</taxon>
        <taxon>Hypocreales</taxon>
        <taxon>Ophiocordycipitaceae</taxon>
        <taxon>Tolypocladium</taxon>
    </lineage>
</organism>
<dbReference type="Pfam" id="PF00958">
    <property type="entry name" value="GMP_synt_C"/>
    <property type="match status" value="1"/>
</dbReference>
<keyword evidence="6" id="KW-0436">Ligase</keyword>
<gene>
    <name evidence="18" type="ORF">TCAP_05430</name>
</gene>
<dbReference type="STRING" id="45235.A0A2K3QAR7"/>
<evidence type="ECO:0000256" key="13">
    <source>
        <dbReference type="ARBA" id="ARBA00031356"/>
    </source>
</evidence>
<evidence type="ECO:0000256" key="10">
    <source>
        <dbReference type="ARBA" id="ARBA00022840"/>
    </source>
</evidence>
<feature type="binding site" evidence="16">
    <location>
        <begin position="243"/>
        <end position="249"/>
    </location>
    <ligand>
        <name>ATP</name>
        <dbReference type="ChEBI" id="CHEBI:30616"/>
    </ligand>
</feature>
<keyword evidence="19" id="KW-1185">Reference proteome</keyword>
<keyword evidence="11" id="KW-0315">Glutamine amidotransferase</keyword>
<sequence length="546" mass="60661">MASTVEQAEAPHQAYDTILTLDFGSQLTHLITRRLRELNVYSEMLPCTTKLSDLTWKPKGIILSGGPSSVYDEDAPHADPAFFDLGVPILGICYGLQELAWRLGKDNVIAGTEREYGHANLTPHRHNSDVDRLFEGMHDEAMQVWMSHGDKLGQLPPGFCTIATTQNSPYAGIACINTKPYIFGLQFHPEVTHTIRGKAILRNFAVGICGAKQNWNMSNFIEQEITRIRKLVGERGQVIGAVSGGVDSTVAARLMKEAIGDRFHAVLVDNGLMRLNECRQVKQTLAEHLGINLTIVDASQKFLSGLKDVVDSEKKRKFIGNTFIDIFEEEAIKIEKAAENTPNAGKVEWFLQGTLYPDVIESISFKGPSTTIKTHHNVGGLPKRMMDGQGLKLIEPLRELFKDEVRSLGRELGINEELVMRHPFPGPGIAIRILGDVTPERVEIARKADHIFISMIKEAGIYNNISQAYAALDTNKAVGVMGDRREEGYIIILRAVVTTDFMTAEAYCFDMDFLMKISRRIVNEVDGVSCVTYNTTSKPPATIEMQ</sequence>
<dbReference type="PRINTS" id="PR00097">
    <property type="entry name" value="ANTSNTHASEII"/>
</dbReference>
<dbReference type="PANTHER" id="PTHR11922:SF2">
    <property type="entry name" value="GMP SYNTHASE [GLUTAMINE-HYDROLYZING]"/>
    <property type="match status" value="1"/>
</dbReference>
<evidence type="ECO:0000313" key="19">
    <source>
        <dbReference type="Proteomes" id="UP000236621"/>
    </source>
</evidence>
<name>A0A2K3QAR7_9HYPO</name>
<comment type="function">
    <text evidence="14">Catalyzes the conversion of xanthine monophosphate (XMP) to GMP in the presence of glutamine and ATP through an adenyl-XMP intermediate.</text>
</comment>
<dbReference type="CDD" id="cd01997">
    <property type="entry name" value="GMP_synthase_C"/>
    <property type="match status" value="1"/>
</dbReference>
<evidence type="ECO:0000256" key="2">
    <source>
        <dbReference type="ARBA" id="ARBA00005153"/>
    </source>
</evidence>
<dbReference type="InterPro" id="IPR001674">
    <property type="entry name" value="GMP_synth_C"/>
</dbReference>
<dbReference type="UniPathway" id="UPA00189">
    <property type="reaction ID" value="UER00296"/>
</dbReference>
<dbReference type="EMBL" id="NRSZ01000862">
    <property type="protein sequence ID" value="PNY24640.1"/>
    <property type="molecule type" value="Genomic_DNA"/>
</dbReference>
<evidence type="ECO:0000256" key="4">
    <source>
        <dbReference type="ARBA" id="ARBA00012746"/>
    </source>
</evidence>
<dbReference type="InterPro" id="IPR004739">
    <property type="entry name" value="GMP_synth_GATase"/>
</dbReference>
<evidence type="ECO:0000256" key="12">
    <source>
        <dbReference type="ARBA" id="ARBA00030464"/>
    </source>
</evidence>
<keyword evidence="7 16" id="KW-0547">Nucleotide-binding</keyword>
<dbReference type="OrthoDB" id="1724632at2759"/>
<feature type="domain" description="GMPS ATP-PPase" evidence="17">
    <location>
        <begin position="215"/>
        <end position="421"/>
    </location>
</feature>
<dbReference type="FunFam" id="3.40.50.880:FF:000001">
    <property type="entry name" value="GMP synthase [glutamine-hydrolyzing]"/>
    <property type="match status" value="1"/>
</dbReference>
<evidence type="ECO:0000259" key="17">
    <source>
        <dbReference type="PROSITE" id="PS51553"/>
    </source>
</evidence>
<dbReference type="SUPFAM" id="SSF54810">
    <property type="entry name" value="GMP synthetase C-terminal dimerisation domain"/>
    <property type="match status" value="1"/>
</dbReference>
<dbReference type="SUPFAM" id="SSF52317">
    <property type="entry name" value="Class I glutamine amidotransferase-like"/>
    <property type="match status" value="1"/>
</dbReference>
<dbReference type="NCBIfam" id="NF000848">
    <property type="entry name" value="PRK00074.1"/>
    <property type="match status" value="1"/>
</dbReference>
<evidence type="ECO:0000256" key="3">
    <source>
        <dbReference type="ARBA" id="ARBA00011738"/>
    </source>
</evidence>
<dbReference type="SUPFAM" id="SSF52402">
    <property type="entry name" value="Adenine nucleotide alpha hydrolases-like"/>
    <property type="match status" value="1"/>
</dbReference>
<evidence type="ECO:0000256" key="1">
    <source>
        <dbReference type="ARBA" id="ARBA00004514"/>
    </source>
</evidence>
<evidence type="ECO:0000256" key="7">
    <source>
        <dbReference type="ARBA" id="ARBA00022741"/>
    </source>
</evidence>
<dbReference type="HAMAP" id="MF_00344">
    <property type="entry name" value="GMP_synthase"/>
    <property type="match status" value="1"/>
</dbReference>